<name>A0A553ZN68_9ACTN</name>
<reference evidence="2 3" key="1">
    <citation type="submission" date="2019-07" db="EMBL/GenBank/DDBJ databases">
        <title>Draft genome for Streptomyces benahoarensis MZ03-48.</title>
        <authorList>
            <person name="Gonzalez-Pimentel J.L."/>
        </authorList>
    </citation>
    <scope>NUCLEOTIDE SEQUENCE [LARGE SCALE GENOMIC DNA]</scope>
    <source>
        <strain evidence="2 3">MZ03-48</strain>
    </source>
</reference>
<accession>A0A553ZN68</accession>
<feature type="compositionally biased region" description="Basic and acidic residues" evidence="1">
    <location>
        <begin position="99"/>
        <end position="110"/>
    </location>
</feature>
<feature type="compositionally biased region" description="Basic residues" evidence="1">
    <location>
        <begin position="15"/>
        <end position="30"/>
    </location>
</feature>
<comment type="caution">
    <text evidence="2">The sequence shown here is derived from an EMBL/GenBank/DDBJ whole genome shotgun (WGS) entry which is preliminary data.</text>
</comment>
<sequence>MPPRWPRSPPARTAVRPRRRRTGLPRRRPLRSPAYRGLPGRPGPRRGPKISRSIRSRPSTAPRRRCRRGTAWCVSRAPRPVVPCPSAWRSSSAGRAAAHKRDGQGRELSARGRGHR</sequence>
<dbReference type="Proteomes" id="UP000320888">
    <property type="component" value="Unassembled WGS sequence"/>
</dbReference>
<organism evidence="2 3">
    <name type="scientific">Streptomyces benahoarensis</name>
    <dbReference type="NCBI Taxonomy" id="2595054"/>
    <lineage>
        <taxon>Bacteria</taxon>
        <taxon>Bacillati</taxon>
        <taxon>Actinomycetota</taxon>
        <taxon>Actinomycetes</taxon>
        <taxon>Kitasatosporales</taxon>
        <taxon>Streptomycetaceae</taxon>
        <taxon>Streptomyces</taxon>
    </lineage>
</organism>
<protein>
    <submittedName>
        <fullName evidence="2">Uncharacterized protein</fullName>
    </submittedName>
</protein>
<gene>
    <name evidence="2" type="ORF">FNZ23_07485</name>
</gene>
<evidence type="ECO:0000313" key="3">
    <source>
        <dbReference type="Proteomes" id="UP000320888"/>
    </source>
</evidence>
<feature type="region of interest" description="Disordered" evidence="1">
    <location>
        <begin position="82"/>
        <end position="116"/>
    </location>
</feature>
<keyword evidence="3" id="KW-1185">Reference proteome</keyword>
<evidence type="ECO:0000313" key="2">
    <source>
        <dbReference type="EMBL" id="TSB42900.1"/>
    </source>
</evidence>
<evidence type="ECO:0000256" key="1">
    <source>
        <dbReference type="SAM" id="MobiDB-lite"/>
    </source>
</evidence>
<feature type="compositionally biased region" description="Low complexity" evidence="1">
    <location>
        <begin position="86"/>
        <end position="96"/>
    </location>
</feature>
<feature type="region of interest" description="Disordered" evidence="1">
    <location>
        <begin position="1"/>
        <end position="68"/>
    </location>
</feature>
<proteinExistence type="predicted"/>
<dbReference type="AlphaFoldDB" id="A0A553ZN68"/>
<dbReference type="EMBL" id="VKLS01000052">
    <property type="protein sequence ID" value="TSB42900.1"/>
    <property type="molecule type" value="Genomic_DNA"/>
</dbReference>
<feature type="compositionally biased region" description="Basic residues" evidence="1">
    <location>
        <begin position="43"/>
        <end position="55"/>
    </location>
</feature>